<feature type="region of interest" description="Disordered" evidence="1">
    <location>
        <begin position="347"/>
        <end position="456"/>
    </location>
</feature>
<feature type="region of interest" description="Disordered" evidence="1">
    <location>
        <begin position="159"/>
        <end position="181"/>
    </location>
</feature>
<dbReference type="PANTHER" id="PTHR36167">
    <property type="entry name" value="C2H2 FINGER DOMAIN TRANSCRIPTION FACTOR (EUROFUNG)-RELATED"/>
    <property type="match status" value="1"/>
</dbReference>
<organism evidence="4 5">
    <name type="scientific">Penicillium arizonense</name>
    <dbReference type="NCBI Taxonomy" id="1835702"/>
    <lineage>
        <taxon>Eukaryota</taxon>
        <taxon>Fungi</taxon>
        <taxon>Dikarya</taxon>
        <taxon>Ascomycota</taxon>
        <taxon>Pezizomycotina</taxon>
        <taxon>Eurotiomycetes</taxon>
        <taxon>Eurotiomycetidae</taxon>
        <taxon>Eurotiales</taxon>
        <taxon>Aspergillaceae</taxon>
        <taxon>Penicillium</taxon>
    </lineage>
</organism>
<evidence type="ECO:0000313" key="5">
    <source>
        <dbReference type="Proteomes" id="UP000177622"/>
    </source>
</evidence>
<dbReference type="InterPro" id="IPR031348">
    <property type="entry name" value="PigL_N"/>
</dbReference>
<accession>A0A1F5LE81</accession>
<dbReference type="Proteomes" id="UP000177622">
    <property type="component" value="Unassembled WGS sequence"/>
</dbReference>
<feature type="domain" description="Azaphilone pigments biosynthesis cluster protein L N-terminal" evidence="2">
    <location>
        <begin position="5"/>
        <end position="145"/>
    </location>
</feature>
<feature type="domain" description="DUF8035" evidence="3">
    <location>
        <begin position="462"/>
        <end position="513"/>
    </location>
</feature>
<dbReference type="STRING" id="1835702.A0A1F5LE81"/>
<dbReference type="PANTHER" id="PTHR36167:SF3">
    <property type="entry name" value="C2H2 FINGER DOMAIN TRANSCRIPTION FACTOR (EUROFUNG)-RELATED"/>
    <property type="match status" value="1"/>
</dbReference>
<dbReference type="InterPro" id="IPR058348">
    <property type="entry name" value="DUF8035"/>
</dbReference>
<evidence type="ECO:0000259" key="2">
    <source>
        <dbReference type="Pfam" id="PF17111"/>
    </source>
</evidence>
<protein>
    <submittedName>
        <fullName evidence="4">Uncharacterized protein</fullName>
    </submittedName>
</protein>
<feature type="compositionally biased region" description="Basic and acidic residues" evidence="1">
    <location>
        <begin position="247"/>
        <end position="268"/>
    </location>
</feature>
<feature type="region of interest" description="Disordered" evidence="1">
    <location>
        <begin position="517"/>
        <end position="548"/>
    </location>
</feature>
<name>A0A1F5LE81_PENAI</name>
<keyword evidence="5" id="KW-1185">Reference proteome</keyword>
<sequence length="598" mass="67518">MSGLEAIGIAASIIQVADLGTKLSVQLFSLYRRVKHANDTVQLLSNEIALVSAILRELGDNLKEKESSKLCSDEAFRTLALVLKQCQDVLGQIQRVVDTNEQAGKGRFQQVTGKFRIVLLEPNLDQLKSTLERLKSTMLLLLNVIMYAGQIRSVQKSKNDLKPKFTSPSLTPASSHHSSQSTKIFVEDFDSDESDLSETDLSIHGRKGRTSFSRPLEAKETSPMSVQQSLRMYHSLQPGRRRRRRSFDRSRPGMIKFDEQVQRTDNGNKPRPIRRSAYDDWDGEEVVQSSSWGVASGVSRETSPCQRDHALVMDQRMLERNDSRHDIDIRKQQQEIERLERKLEQERISQKEKERYQNSSTEACRSDQYHSSRHHSRDRCRQYRSPGSQRLLEDRSLSSTDGKDNTRQFATTGPPAQEDSNAAIPPKGILRPQRERFPEGPNPLSEGDPPFEQAHNKDLLPDKLWTKIDRRLVSPAALTAGLERFEERADAIVVLRVLSEEEIQAYAAKTLELSGCSSACTTSNSSDDERAPGNESPERLPILGTPPQESAMFGLRGDDIYKQNCSEDFLLPGNVEELLAQWTTLSKQEIQRGQCSAV</sequence>
<dbReference type="GeneID" id="34578153"/>
<evidence type="ECO:0000313" key="4">
    <source>
        <dbReference type="EMBL" id="OGE51251.1"/>
    </source>
</evidence>
<evidence type="ECO:0000259" key="3">
    <source>
        <dbReference type="Pfam" id="PF26118"/>
    </source>
</evidence>
<dbReference type="GO" id="GO:0006355">
    <property type="term" value="P:regulation of DNA-templated transcription"/>
    <property type="evidence" value="ECO:0007669"/>
    <property type="project" value="InterPro"/>
</dbReference>
<dbReference type="Pfam" id="PF26118">
    <property type="entry name" value="DUF8035"/>
    <property type="match status" value="1"/>
</dbReference>
<feature type="compositionally biased region" description="Polar residues" evidence="1">
    <location>
        <begin position="166"/>
        <end position="181"/>
    </location>
</feature>
<evidence type="ECO:0000256" key="1">
    <source>
        <dbReference type="SAM" id="MobiDB-lite"/>
    </source>
</evidence>
<reference evidence="4 5" key="1">
    <citation type="journal article" date="2016" name="Sci. Rep.">
        <title>Penicillium arizonense, a new, genome sequenced fungal species, reveals a high chemical diversity in secreted metabolites.</title>
        <authorList>
            <person name="Grijseels S."/>
            <person name="Nielsen J.C."/>
            <person name="Randelovic M."/>
            <person name="Nielsen J."/>
            <person name="Nielsen K.F."/>
            <person name="Workman M."/>
            <person name="Frisvad J.C."/>
        </authorList>
    </citation>
    <scope>NUCLEOTIDE SEQUENCE [LARGE SCALE GENOMIC DNA]</scope>
    <source>
        <strain evidence="4 5">CBS 141311</strain>
    </source>
</reference>
<comment type="caution">
    <text evidence="4">The sequence shown here is derived from an EMBL/GenBank/DDBJ whole genome shotgun (WGS) entry which is preliminary data.</text>
</comment>
<dbReference type="RefSeq" id="XP_022486696.1">
    <property type="nucleotide sequence ID" value="XM_022633419.1"/>
</dbReference>
<proteinExistence type="predicted"/>
<feature type="region of interest" description="Disordered" evidence="1">
    <location>
        <begin position="196"/>
        <end position="280"/>
    </location>
</feature>
<gene>
    <name evidence="4" type="ORF">PENARI_c014G01428</name>
</gene>
<dbReference type="AlphaFoldDB" id="A0A1F5LE81"/>
<feature type="compositionally biased region" description="Basic and acidic residues" evidence="1">
    <location>
        <begin position="347"/>
        <end position="356"/>
    </location>
</feature>
<dbReference type="EMBL" id="LXJU01000014">
    <property type="protein sequence ID" value="OGE51251.1"/>
    <property type="molecule type" value="Genomic_DNA"/>
</dbReference>
<dbReference type="OrthoDB" id="5431013at2759"/>
<feature type="compositionally biased region" description="Basic and acidic residues" evidence="1">
    <location>
        <begin position="391"/>
        <end position="406"/>
    </location>
</feature>
<dbReference type="Pfam" id="PF17111">
    <property type="entry name" value="PigL_N"/>
    <property type="match status" value="1"/>
</dbReference>
<feature type="compositionally biased region" description="Basic and acidic residues" evidence="1">
    <location>
        <begin position="527"/>
        <end position="538"/>
    </location>
</feature>
<dbReference type="InterPro" id="IPR039327">
    <property type="entry name" value="CON7-like"/>
</dbReference>